<dbReference type="Gene3D" id="2.102.10.10">
    <property type="entry name" value="Rieske [2Fe-2S] iron-sulphur domain"/>
    <property type="match status" value="1"/>
</dbReference>
<accession>A0A2W1K2S5</accession>
<dbReference type="SUPFAM" id="SSF55961">
    <property type="entry name" value="Bet v1-like"/>
    <property type="match status" value="1"/>
</dbReference>
<keyword evidence="4" id="KW-0408">Iron</keyword>
<dbReference type="Pfam" id="PF00355">
    <property type="entry name" value="Rieske"/>
    <property type="match status" value="1"/>
</dbReference>
<evidence type="ECO:0000256" key="3">
    <source>
        <dbReference type="ARBA" id="ARBA00023002"/>
    </source>
</evidence>
<dbReference type="SUPFAM" id="SSF50022">
    <property type="entry name" value="ISP domain"/>
    <property type="match status" value="1"/>
</dbReference>
<dbReference type="GO" id="GO:0004497">
    <property type="term" value="F:monooxygenase activity"/>
    <property type="evidence" value="ECO:0007669"/>
    <property type="project" value="UniProtKB-KW"/>
</dbReference>
<proteinExistence type="predicted"/>
<sequence>MELATTLQGQTVQNRVREVGINPDHWYPVAWADQLQPGTVQPVQIWQQAIALYRDQQGNLNALEDACPHKGIALHQGKVEGPHLACPYHGWQFNSEGECVHIPYFPPEQKLPCAKARSYPVQEQYGIVWVFPGNRDLADQTTLPEVPEYGNPEFFMVRIPGHFQAHFSICNENTMDVFHGYLHQELQGWFDPVLLSLKQTENTVKADYQVSYAGIMTKFLGLSKENEGVTTRVVSVHYRYPHYHSTMEGVSSLHLMRSPVGPTETRSFSLMFLKLPIPSWLLRRASQLGLEKLILDKLFMKFLLQDVEMMESEQRTYSANPDRQYVEVNPAILALQRVIVGQYVKFMQQSRESDSQNNGNQITPLPVADRVAAK</sequence>
<evidence type="ECO:0000256" key="4">
    <source>
        <dbReference type="ARBA" id="ARBA00023004"/>
    </source>
</evidence>
<keyword evidence="5" id="KW-0411">Iron-sulfur</keyword>
<dbReference type="OrthoDB" id="477744at2"/>
<gene>
    <name evidence="8" type="primary">tsaM1_1</name>
    <name evidence="8" type="ORF">C1752_01033</name>
</gene>
<organism evidence="8 9">
    <name type="scientific">Acaryochloris thomasi RCC1774</name>
    <dbReference type="NCBI Taxonomy" id="1764569"/>
    <lineage>
        <taxon>Bacteria</taxon>
        <taxon>Bacillati</taxon>
        <taxon>Cyanobacteriota</taxon>
        <taxon>Cyanophyceae</taxon>
        <taxon>Acaryochloridales</taxon>
        <taxon>Acaryochloridaceae</taxon>
        <taxon>Acaryochloris</taxon>
        <taxon>Acaryochloris thomasi</taxon>
    </lineage>
</organism>
<feature type="region of interest" description="Disordered" evidence="6">
    <location>
        <begin position="350"/>
        <end position="374"/>
    </location>
</feature>
<evidence type="ECO:0000313" key="8">
    <source>
        <dbReference type="EMBL" id="PZD74601.1"/>
    </source>
</evidence>
<dbReference type="Pfam" id="PF19112">
    <property type="entry name" value="VanA_C"/>
    <property type="match status" value="1"/>
</dbReference>
<dbReference type="EC" id="1.14.14.-" evidence="8"/>
<dbReference type="InterPro" id="IPR050584">
    <property type="entry name" value="Cholesterol_7-desaturase"/>
</dbReference>
<keyword evidence="1" id="KW-0001">2Fe-2S</keyword>
<evidence type="ECO:0000313" key="9">
    <source>
        <dbReference type="Proteomes" id="UP000248857"/>
    </source>
</evidence>
<feature type="compositionally biased region" description="Polar residues" evidence="6">
    <location>
        <begin position="350"/>
        <end position="363"/>
    </location>
</feature>
<dbReference type="PROSITE" id="PS51296">
    <property type="entry name" value="RIESKE"/>
    <property type="match status" value="1"/>
</dbReference>
<dbReference type="CDD" id="cd03469">
    <property type="entry name" value="Rieske_RO_Alpha_N"/>
    <property type="match status" value="1"/>
</dbReference>
<dbReference type="EMBL" id="PQWO01000002">
    <property type="protein sequence ID" value="PZD74601.1"/>
    <property type="molecule type" value="Genomic_DNA"/>
</dbReference>
<dbReference type="InterPro" id="IPR036922">
    <property type="entry name" value="Rieske_2Fe-2S_sf"/>
</dbReference>
<reference evidence="8 9" key="1">
    <citation type="journal article" date="2018" name="Sci. Rep.">
        <title>A novel species of the marine cyanobacterium Acaryochloris with a unique pigment content and lifestyle.</title>
        <authorList>
            <person name="Partensky F."/>
            <person name="Six C."/>
            <person name="Ratin M."/>
            <person name="Garczarek L."/>
            <person name="Vaulot D."/>
            <person name="Probert I."/>
            <person name="Calteau A."/>
            <person name="Gourvil P."/>
            <person name="Marie D."/>
            <person name="Grebert T."/>
            <person name="Bouchier C."/>
            <person name="Le Panse S."/>
            <person name="Gachenot M."/>
            <person name="Rodriguez F."/>
            <person name="Garrido J.L."/>
        </authorList>
    </citation>
    <scope>NUCLEOTIDE SEQUENCE [LARGE SCALE GENOMIC DNA]</scope>
    <source>
        <strain evidence="8 9">RCC1774</strain>
    </source>
</reference>
<evidence type="ECO:0000256" key="1">
    <source>
        <dbReference type="ARBA" id="ARBA00022714"/>
    </source>
</evidence>
<keyword evidence="2" id="KW-0479">Metal-binding</keyword>
<dbReference type="PANTHER" id="PTHR21266">
    <property type="entry name" value="IRON-SULFUR DOMAIN CONTAINING PROTEIN"/>
    <property type="match status" value="1"/>
</dbReference>
<keyword evidence="3 8" id="KW-0560">Oxidoreductase</keyword>
<dbReference type="GO" id="GO:0051537">
    <property type="term" value="F:2 iron, 2 sulfur cluster binding"/>
    <property type="evidence" value="ECO:0007669"/>
    <property type="project" value="UniProtKB-KW"/>
</dbReference>
<evidence type="ECO:0000256" key="2">
    <source>
        <dbReference type="ARBA" id="ARBA00022723"/>
    </source>
</evidence>
<name>A0A2W1K2S5_9CYAN</name>
<dbReference type="InterPro" id="IPR017941">
    <property type="entry name" value="Rieske_2Fe-2S"/>
</dbReference>
<dbReference type="PANTHER" id="PTHR21266:SF57">
    <property type="entry name" value="3-CHLOROBENZOATE-3,4-DIOXYGENASE"/>
    <property type="match status" value="1"/>
</dbReference>
<dbReference type="Proteomes" id="UP000248857">
    <property type="component" value="Unassembled WGS sequence"/>
</dbReference>
<evidence type="ECO:0000256" key="6">
    <source>
        <dbReference type="SAM" id="MobiDB-lite"/>
    </source>
</evidence>
<evidence type="ECO:0000256" key="5">
    <source>
        <dbReference type="ARBA" id="ARBA00023014"/>
    </source>
</evidence>
<dbReference type="AlphaFoldDB" id="A0A2W1K2S5"/>
<dbReference type="Gene3D" id="3.90.380.10">
    <property type="entry name" value="Naphthalene 1,2-dioxygenase Alpha Subunit, Chain A, domain 1"/>
    <property type="match status" value="1"/>
</dbReference>
<keyword evidence="9" id="KW-1185">Reference proteome</keyword>
<protein>
    <submittedName>
        <fullName evidence="8">Toluene-4-sulfonate monooxygenase system iron-sulfur subunit TsaM1</fullName>
        <ecNumber evidence="8">1.14.14.-</ecNumber>
    </submittedName>
</protein>
<evidence type="ECO:0000259" key="7">
    <source>
        <dbReference type="PROSITE" id="PS51296"/>
    </source>
</evidence>
<comment type="caution">
    <text evidence="8">The sequence shown here is derived from an EMBL/GenBank/DDBJ whole genome shotgun (WGS) entry which is preliminary data.</text>
</comment>
<dbReference type="GO" id="GO:0046872">
    <property type="term" value="F:metal ion binding"/>
    <property type="evidence" value="ECO:0007669"/>
    <property type="project" value="UniProtKB-KW"/>
</dbReference>
<dbReference type="RefSeq" id="WP_110984978.1">
    <property type="nucleotide sequence ID" value="NZ_CAWNWM010000002.1"/>
</dbReference>
<keyword evidence="8" id="KW-0503">Monooxygenase</keyword>
<feature type="domain" description="Rieske" evidence="7">
    <location>
        <begin position="26"/>
        <end position="130"/>
    </location>
</feature>
<dbReference type="GO" id="GO:0016705">
    <property type="term" value="F:oxidoreductase activity, acting on paired donors, with incorporation or reduction of molecular oxygen"/>
    <property type="evidence" value="ECO:0007669"/>
    <property type="project" value="UniProtKB-ARBA"/>
</dbReference>
<dbReference type="InterPro" id="IPR044043">
    <property type="entry name" value="VanA_C_cat"/>
</dbReference>